<reference evidence="6 7" key="1">
    <citation type="submission" date="2015-01" db="EMBL/GenBank/DDBJ databases">
        <title>Genome Sequencing of Rickettsiales /home/snadendla/prok_pipe/test/illegal_ec_num.txt.</title>
        <authorList>
            <person name="Daugherty S.C."/>
            <person name="Su Q."/>
            <person name="Abolude K."/>
            <person name="Beier-Sexton M."/>
            <person name="Carlyon J.A."/>
            <person name="Carter R."/>
            <person name="Day N.P."/>
            <person name="Dumler S.J."/>
            <person name="Dyachenko V."/>
            <person name="Godinez A."/>
            <person name="Kurtti T.J."/>
            <person name="Lichay M."/>
            <person name="Mullins K.E."/>
            <person name="Ott S."/>
            <person name="Pappas-Brown V."/>
            <person name="Paris D.H."/>
            <person name="Patel P."/>
            <person name="Richards A.L."/>
            <person name="Sadzewicz L."/>
            <person name="Sears K."/>
            <person name="Seidman D."/>
            <person name="Sengamalay N."/>
            <person name="Stenos J."/>
            <person name="Tallon L.J."/>
            <person name="Vincent G."/>
            <person name="Fraser C.M."/>
            <person name="Munderloh U."/>
            <person name="Dunning-Hotopp J.C."/>
        </authorList>
    </citation>
    <scope>NUCLEOTIDE SEQUENCE [LARGE SCALE GENOMIC DNA]</scope>
    <source>
        <strain evidence="6 7">T170-B</strain>
    </source>
</reference>
<evidence type="ECO:0000256" key="1">
    <source>
        <dbReference type="ARBA" id="ARBA00001946"/>
    </source>
</evidence>
<keyword evidence="4" id="KW-0460">Magnesium</keyword>
<keyword evidence="7" id="KW-1185">Reference proteome</keyword>
<evidence type="ECO:0000256" key="4">
    <source>
        <dbReference type="ARBA" id="ARBA00022842"/>
    </source>
</evidence>
<comment type="subunit">
    <text evidence="2">Homodimer.</text>
</comment>
<dbReference type="PANTHER" id="PTHR43322">
    <property type="entry name" value="1-D-DEOXYXYLULOSE 5-PHOSPHATE SYNTHASE-RELATED"/>
    <property type="match status" value="1"/>
</dbReference>
<evidence type="ECO:0000313" key="7">
    <source>
        <dbReference type="Proteomes" id="UP000033736"/>
    </source>
</evidence>
<organism evidence="6 7">
    <name type="scientific">Rickettsia argasii T170-B</name>
    <dbReference type="NCBI Taxonomy" id="1268837"/>
    <lineage>
        <taxon>Bacteria</taxon>
        <taxon>Pseudomonadati</taxon>
        <taxon>Pseudomonadota</taxon>
        <taxon>Alphaproteobacteria</taxon>
        <taxon>Rickettsiales</taxon>
        <taxon>Rickettsiaceae</taxon>
        <taxon>Rickettsieae</taxon>
        <taxon>Rickettsia</taxon>
        <taxon>spotted fever group</taxon>
    </lineage>
</organism>
<dbReference type="Proteomes" id="UP000033736">
    <property type="component" value="Unassembled WGS sequence"/>
</dbReference>
<gene>
    <name evidence="6" type="ORF">RAT170B_1409</name>
</gene>
<dbReference type="PATRIC" id="fig|1268837.3.peg.1631"/>
<dbReference type="GO" id="GO:0016114">
    <property type="term" value="P:terpenoid biosynthetic process"/>
    <property type="evidence" value="ECO:0007669"/>
    <property type="project" value="InterPro"/>
</dbReference>
<dbReference type="EMBL" id="LAOQ01000005">
    <property type="protein sequence ID" value="KJW04265.1"/>
    <property type="molecule type" value="Genomic_DNA"/>
</dbReference>
<evidence type="ECO:0000256" key="2">
    <source>
        <dbReference type="ARBA" id="ARBA00011738"/>
    </source>
</evidence>
<protein>
    <submittedName>
        <fullName evidence="6">Transketolase, thiamine diphosphate binding domain protein</fullName>
    </submittedName>
</protein>
<comment type="cofactor">
    <cofactor evidence="1">
        <name>Mg(2+)</name>
        <dbReference type="ChEBI" id="CHEBI:18420"/>
    </cofactor>
</comment>
<name>A0A0F3RCV2_9RICK</name>
<dbReference type="InterPro" id="IPR029061">
    <property type="entry name" value="THDP-binding"/>
</dbReference>
<dbReference type="InterPro" id="IPR005477">
    <property type="entry name" value="Dxylulose-5-P_synthase"/>
</dbReference>
<dbReference type="AlphaFoldDB" id="A0A0F3RCV2"/>
<dbReference type="SUPFAM" id="SSF52518">
    <property type="entry name" value="Thiamin diphosphate-binding fold (THDP-binding)"/>
    <property type="match status" value="1"/>
</dbReference>
<dbReference type="Gene3D" id="3.40.50.970">
    <property type="match status" value="1"/>
</dbReference>
<keyword evidence="5" id="KW-0786">Thiamine pyrophosphate</keyword>
<evidence type="ECO:0000313" key="6">
    <source>
        <dbReference type="EMBL" id="KJW04265.1"/>
    </source>
</evidence>
<dbReference type="PANTHER" id="PTHR43322:SF5">
    <property type="entry name" value="1-DEOXY-D-XYLULOSE-5-PHOSPHATE SYNTHASE, CHLOROPLASTIC"/>
    <property type="match status" value="1"/>
</dbReference>
<dbReference type="Pfam" id="PF13292">
    <property type="entry name" value="DXP_synthase_N"/>
    <property type="match status" value="1"/>
</dbReference>
<accession>A0A0F3RCV2</accession>
<dbReference type="GO" id="GO:0008661">
    <property type="term" value="F:1-deoxy-D-xylulose-5-phosphate synthase activity"/>
    <property type="evidence" value="ECO:0007669"/>
    <property type="project" value="InterPro"/>
</dbReference>
<evidence type="ECO:0000256" key="3">
    <source>
        <dbReference type="ARBA" id="ARBA00022679"/>
    </source>
</evidence>
<proteinExistence type="predicted"/>
<evidence type="ECO:0000256" key="5">
    <source>
        <dbReference type="ARBA" id="ARBA00023052"/>
    </source>
</evidence>
<comment type="caution">
    <text evidence="6">The sequence shown here is derived from an EMBL/GenBank/DDBJ whole genome shotgun (WGS) entry which is preliminary data.</text>
</comment>
<sequence>MKNYKKLSEDMRNLFINHAAQNPGFHLSSSLGLVETSIALLNVINNENVKILFDIGHQRYPFLVVEHYMRTGELKIPDKEIQHDIFLHPTFAGLSTALAAGAAVSTNNKVFALIGDGAFTSGEIYEGLNLLGELDANIAIVHNQNNMSIRENVGVFKDSDILKSFVNCFGFNFLEVSDGHNIKNLINAFRIALESKKKVFINIKTIKGKGYFPSENNPLEFHQPFMGFNVQSGEFYKPEGMILQFFECYVLFEKFLYNLLEKDNNVYLVFPSTPPFQSLIKQYPERVIDTGITEQLYL</sequence>
<keyword evidence="3" id="KW-0808">Transferase</keyword>